<evidence type="ECO:0000259" key="7">
    <source>
        <dbReference type="Pfam" id="PF00520"/>
    </source>
</evidence>
<name>A0A816LU96_9BILA</name>
<evidence type="ECO:0000313" key="9">
    <source>
        <dbReference type="EMBL" id="CAF1972996.1"/>
    </source>
</evidence>
<evidence type="ECO:0000259" key="8">
    <source>
        <dbReference type="Pfam" id="PF25508"/>
    </source>
</evidence>
<feature type="transmembrane region" description="Helical" evidence="6">
    <location>
        <begin position="443"/>
        <end position="464"/>
    </location>
</feature>
<dbReference type="PANTHER" id="PTHR13800">
    <property type="entry name" value="TRANSIENT RECEPTOR POTENTIAL CATION CHANNEL, SUBFAMILY M, MEMBER 6"/>
    <property type="match status" value="1"/>
</dbReference>
<keyword evidence="3 6" id="KW-1133">Transmembrane helix</keyword>
<evidence type="ECO:0000313" key="10">
    <source>
        <dbReference type="Proteomes" id="UP000663824"/>
    </source>
</evidence>
<dbReference type="GO" id="GO:0005886">
    <property type="term" value="C:plasma membrane"/>
    <property type="evidence" value="ECO:0007669"/>
    <property type="project" value="TreeGrafter"/>
</dbReference>
<evidence type="ECO:0000256" key="6">
    <source>
        <dbReference type="SAM" id="Phobius"/>
    </source>
</evidence>
<keyword evidence="2 6" id="KW-0812">Transmembrane</keyword>
<dbReference type="InterPro" id="IPR050927">
    <property type="entry name" value="TRPM"/>
</dbReference>
<dbReference type="GO" id="GO:0005261">
    <property type="term" value="F:monoatomic cation channel activity"/>
    <property type="evidence" value="ECO:0007669"/>
    <property type="project" value="TreeGrafter"/>
</dbReference>
<feature type="transmembrane region" description="Helical" evidence="6">
    <location>
        <begin position="766"/>
        <end position="789"/>
    </location>
</feature>
<dbReference type="GO" id="GO:0030001">
    <property type="term" value="P:metal ion transport"/>
    <property type="evidence" value="ECO:0007669"/>
    <property type="project" value="TreeGrafter"/>
</dbReference>
<feature type="transmembrane region" description="Helical" evidence="6">
    <location>
        <begin position="563"/>
        <end position="581"/>
    </location>
</feature>
<reference evidence="9" key="1">
    <citation type="submission" date="2021-02" db="EMBL/GenBank/DDBJ databases">
        <authorList>
            <person name="Nowell W R."/>
        </authorList>
    </citation>
    <scope>NUCLEOTIDE SEQUENCE</scope>
</reference>
<feature type="domain" description="Ion transport" evidence="7">
    <location>
        <begin position="532"/>
        <end position="798"/>
    </location>
</feature>
<gene>
    <name evidence="9" type="ORF">MBJ925_LOCUS6904</name>
</gene>
<feature type="transmembrane region" description="Helical" evidence="6">
    <location>
        <begin position="602"/>
        <end position="623"/>
    </location>
</feature>
<evidence type="ECO:0000256" key="3">
    <source>
        <dbReference type="ARBA" id="ARBA00022989"/>
    </source>
</evidence>
<feature type="transmembrane region" description="Helical" evidence="6">
    <location>
        <begin position="629"/>
        <end position="650"/>
    </location>
</feature>
<evidence type="ECO:0000256" key="4">
    <source>
        <dbReference type="ARBA" id="ARBA00023136"/>
    </source>
</evidence>
<evidence type="ECO:0000256" key="1">
    <source>
        <dbReference type="ARBA" id="ARBA00004141"/>
    </source>
</evidence>
<comment type="subcellular location">
    <subcellularLocation>
        <location evidence="1">Membrane</location>
        <topology evidence="1">Multi-pass membrane protein</topology>
    </subcellularLocation>
</comment>
<feature type="domain" description="TRPM-like" evidence="8">
    <location>
        <begin position="195"/>
        <end position="416"/>
    </location>
</feature>
<dbReference type="Pfam" id="PF00520">
    <property type="entry name" value="Ion_trans"/>
    <property type="match status" value="1"/>
</dbReference>
<evidence type="ECO:0000256" key="2">
    <source>
        <dbReference type="ARBA" id="ARBA00022692"/>
    </source>
</evidence>
<evidence type="ECO:0008006" key="11">
    <source>
        <dbReference type="Google" id="ProtNLM"/>
    </source>
</evidence>
<dbReference type="PANTHER" id="PTHR13800:SF1">
    <property type="entry name" value="TRANSIENT RECEPTOR POTENTIAL CATION CHANNEL TRPM"/>
    <property type="match status" value="1"/>
</dbReference>
<dbReference type="Pfam" id="PF25508">
    <property type="entry name" value="TRPM2"/>
    <property type="match status" value="1"/>
</dbReference>
<keyword evidence="4 6" id="KW-0472">Membrane</keyword>
<evidence type="ECO:0000256" key="5">
    <source>
        <dbReference type="SAM" id="MobiDB-lite"/>
    </source>
</evidence>
<comment type="caution">
    <text evidence="9">The sequence shown here is derived from an EMBL/GenBank/DDBJ whole genome shotgun (WGS) entry which is preliminary data.</text>
</comment>
<sequence length="922" mass="106991">MYCLDKTKAAQDKNDNQVKDINVTEKHTNKNTKDGDEDAKGSHVTEKHTNENTKDDDEDAKGSGVTDKHTNENTTDGDEDAKGSDATEKHTNENTKDDDENAKHSELVVVFDPTGTSGNLEDAIAEAMLKSIKFRRNEEDNSNNSLIQIEMELKWCLMWNKFDHARQNVFANHVFENMTPLQTKQAFIARVASATLYEAFSRNHVEFVNLMMENGVSIKDLKIEQLEPEQLKMFCARILNNNALPLPNETTDASASINRSSSDRVEILFKRYHDEYVKADIEKKEKERKSASDTTGHKTTSKLFAKNKIERLYLWFLFMNRPEMAKFLCSICQNQTMASLLAVKIYRKAAKYDTKNENDHKKIAKEFDKYSKGIIDQCFAEDRRLAIGIIENNAVAFYNYKPLKIAKRADCKAFLASDTIDEYLSHRWYDEFDRQYQPLNIHISVWVFLASVFLPLLPIVAVLWPPIYKKSSTKSKETNKLVQYPMILPNELISTPEKTPDKLCSKLSEVGKRIKDFYDAPVVKFYYHFIFFFSFLVLFSYVLLVDYLPLNLYGDKRSGIRNLPISISEIVLHIYMLSFIIDELYQFIKSKIRPHGYFLNSWNWMDLAGIICYISAFITRFIVGENVFAASKILMSIDFIIWCIRILYFCTVFELLGPKLVMIYRMMRDTFLIFVCFILVFLFAFSIASWSLLNTNNHITWLYTVNGSFIDATVSSEDGKWWNWHLLRDLFNWGIWKVFGQVAEPYKNNATDMDAVSENDVYGTFVFLYATVFVVLSNILLLNVLIAMFNQTIGEVINKSKTVWRYQRFWLVDECSKKSILPPPLSIACHLVSFITNLPCLLKRNNPVPDKPEKSKNNYYQMNLEKVYAEKYWKSNVFNRDVKTKTDLALERLETKLNKDKVSLVENVQQVKVRYSFCLIAN</sequence>
<accession>A0A816LU96</accession>
<feature type="transmembrane region" description="Helical" evidence="6">
    <location>
        <begin position="525"/>
        <end position="543"/>
    </location>
</feature>
<feature type="transmembrane region" description="Helical" evidence="6">
    <location>
        <begin position="671"/>
        <end position="693"/>
    </location>
</feature>
<dbReference type="EMBL" id="CAJNRE010002268">
    <property type="protein sequence ID" value="CAF1972996.1"/>
    <property type="molecule type" value="Genomic_DNA"/>
</dbReference>
<feature type="compositionally biased region" description="Basic and acidic residues" evidence="5">
    <location>
        <begin position="1"/>
        <end position="53"/>
    </location>
</feature>
<feature type="compositionally biased region" description="Basic and acidic residues" evidence="5">
    <location>
        <begin position="80"/>
        <end position="104"/>
    </location>
</feature>
<protein>
    <recommendedName>
        <fullName evidence="11">Ion transport domain-containing protein</fullName>
    </recommendedName>
</protein>
<organism evidence="9 10">
    <name type="scientific">Rotaria magnacalcarata</name>
    <dbReference type="NCBI Taxonomy" id="392030"/>
    <lineage>
        <taxon>Eukaryota</taxon>
        <taxon>Metazoa</taxon>
        <taxon>Spiralia</taxon>
        <taxon>Gnathifera</taxon>
        <taxon>Rotifera</taxon>
        <taxon>Eurotatoria</taxon>
        <taxon>Bdelloidea</taxon>
        <taxon>Philodinida</taxon>
        <taxon>Philodinidae</taxon>
        <taxon>Rotaria</taxon>
    </lineage>
</organism>
<feature type="region of interest" description="Disordered" evidence="5">
    <location>
        <begin position="1"/>
        <end position="104"/>
    </location>
</feature>
<proteinExistence type="predicted"/>
<dbReference type="InterPro" id="IPR057366">
    <property type="entry name" value="TRPM-like"/>
</dbReference>
<dbReference type="Proteomes" id="UP000663824">
    <property type="component" value="Unassembled WGS sequence"/>
</dbReference>
<dbReference type="InterPro" id="IPR005821">
    <property type="entry name" value="Ion_trans_dom"/>
</dbReference>
<dbReference type="AlphaFoldDB" id="A0A816LU96"/>